<dbReference type="Proteomes" id="UP001189624">
    <property type="component" value="Chromosome 3"/>
</dbReference>
<organism evidence="5 6">
    <name type="scientific">Sphenostylis stenocarpa</name>
    <dbReference type="NCBI Taxonomy" id="92480"/>
    <lineage>
        <taxon>Eukaryota</taxon>
        <taxon>Viridiplantae</taxon>
        <taxon>Streptophyta</taxon>
        <taxon>Embryophyta</taxon>
        <taxon>Tracheophyta</taxon>
        <taxon>Spermatophyta</taxon>
        <taxon>Magnoliopsida</taxon>
        <taxon>eudicotyledons</taxon>
        <taxon>Gunneridae</taxon>
        <taxon>Pentapetalae</taxon>
        <taxon>rosids</taxon>
        <taxon>fabids</taxon>
        <taxon>Fabales</taxon>
        <taxon>Fabaceae</taxon>
        <taxon>Papilionoideae</taxon>
        <taxon>50 kb inversion clade</taxon>
        <taxon>NPAAA clade</taxon>
        <taxon>indigoferoid/millettioid clade</taxon>
        <taxon>Phaseoleae</taxon>
        <taxon>Sphenostylis</taxon>
    </lineage>
</organism>
<evidence type="ECO:0000313" key="5">
    <source>
        <dbReference type="EMBL" id="CAJ1937741.1"/>
    </source>
</evidence>
<dbReference type="Gene3D" id="3.50.50.100">
    <property type="match status" value="1"/>
</dbReference>
<evidence type="ECO:0000256" key="4">
    <source>
        <dbReference type="ARBA" id="ARBA00023002"/>
    </source>
</evidence>
<dbReference type="PANTHER" id="PTHR42913:SF4">
    <property type="entry name" value="ALTERNATIVE NAD(P)H-UBIQUINONE OXIDOREDUCTASE C1, CHLOROPLASTIC_MITOCHONDRIAL"/>
    <property type="match status" value="1"/>
</dbReference>
<evidence type="ECO:0000256" key="2">
    <source>
        <dbReference type="ARBA" id="ARBA00022630"/>
    </source>
</evidence>
<proteinExistence type="predicted"/>
<keyword evidence="3" id="KW-0274">FAD</keyword>
<accession>A0AA86S399</accession>
<evidence type="ECO:0000256" key="1">
    <source>
        <dbReference type="ARBA" id="ARBA00001974"/>
    </source>
</evidence>
<dbReference type="AlphaFoldDB" id="A0AA86S399"/>
<dbReference type="GO" id="GO:0009507">
    <property type="term" value="C:chloroplast"/>
    <property type="evidence" value="ECO:0007669"/>
    <property type="project" value="TreeGrafter"/>
</dbReference>
<gene>
    <name evidence="5" type="ORF">AYBTSS11_LOCUS8191</name>
</gene>
<dbReference type="GO" id="GO:0003955">
    <property type="term" value="F:NAD(P)H dehydrogenase (quinone) activity"/>
    <property type="evidence" value="ECO:0007669"/>
    <property type="project" value="TreeGrafter"/>
</dbReference>
<dbReference type="InterPro" id="IPR051169">
    <property type="entry name" value="NADH-Q_oxidoreductase"/>
</dbReference>
<protein>
    <submittedName>
        <fullName evidence="5">Uncharacterized protein</fullName>
    </submittedName>
</protein>
<sequence length="104" mass="11430">MDYVRRLCSSCNKQLRHVSNDDIGFQNLGEMMTLGSNDAVVSPSFVDGLTLEGSIGHTARKIAYLIRLPTDEHKLKVGISWLTKSAIDSVSLLQSTLYKVLSSS</sequence>
<evidence type="ECO:0000256" key="3">
    <source>
        <dbReference type="ARBA" id="ARBA00022827"/>
    </source>
</evidence>
<dbReference type="GO" id="GO:0042372">
    <property type="term" value="P:phylloquinone biosynthetic process"/>
    <property type="evidence" value="ECO:0007669"/>
    <property type="project" value="TreeGrafter"/>
</dbReference>
<reference evidence="5" key="1">
    <citation type="submission" date="2023-10" db="EMBL/GenBank/DDBJ databases">
        <authorList>
            <person name="Domelevo Entfellner J.-B."/>
        </authorList>
    </citation>
    <scope>NUCLEOTIDE SEQUENCE</scope>
</reference>
<dbReference type="PANTHER" id="PTHR42913">
    <property type="entry name" value="APOPTOSIS-INDUCING FACTOR 1"/>
    <property type="match status" value="1"/>
</dbReference>
<comment type="cofactor">
    <cofactor evidence="1">
        <name>FAD</name>
        <dbReference type="ChEBI" id="CHEBI:57692"/>
    </cofactor>
</comment>
<keyword evidence="6" id="KW-1185">Reference proteome</keyword>
<keyword evidence="4" id="KW-0560">Oxidoreductase</keyword>
<dbReference type="EMBL" id="OY731400">
    <property type="protein sequence ID" value="CAJ1937741.1"/>
    <property type="molecule type" value="Genomic_DNA"/>
</dbReference>
<evidence type="ECO:0000313" key="6">
    <source>
        <dbReference type="Proteomes" id="UP001189624"/>
    </source>
</evidence>
<name>A0AA86S399_9FABA</name>
<dbReference type="Gramene" id="rna-AYBTSS11_LOCUS8191">
    <property type="protein sequence ID" value="CAJ1937741.1"/>
    <property type="gene ID" value="gene-AYBTSS11_LOCUS8191"/>
</dbReference>
<dbReference type="GO" id="GO:0019646">
    <property type="term" value="P:aerobic electron transport chain"/>
    <property type="evidence" value="ECO:0007669"/>
    <property type="project" value="TreeGrafter"/>
</dbReference>
<keyword evidence="2" id="KW-0285">Flavoprotein</keyword>